<evidence type="ECO:0000259" key="2">
    <source>
        <dbReference type="Pfam" id="PF00188"/>
    </source>
</evidence>
<dbReference type="KEGG" id="jde:Jden_2451"/>
<dbReference type="Gene3D" id="3.40.33.10">
    <property type="entry name" value="CAP"/>
    <property type="match status" value="1"/>
</dbReference>
<evidence type="ECO:0000313" key="3">
    <source>
        <dbReference type="EMBL" id="ACV10083.1"/>
    </source>
</evidence>
<feature type="chain" id="PRO_5039681281" evidence="1">
    <location>
        <begin position="26"/>
        <end position="384"/>
    </location>
</feature>
<feature type="domain" description="SCP" evidence="2">
    <location>
        <begin position="57"/>
        <end position="173"/>
    </location>
</feature>
<dbReference type="Proteomes" id="UP000000628">
    <property type="component" value="Chromosome"/>
</dbReference>
<dbReference type="AlphaFoldDB" id="C7R335"/>
<dbReference type="RefSeq" id="WP_015772694.1">
    <property type="nucleotide sequence ID" value="NC_013174.1"/>
</dbReference>
<dbReference type="InterPro" id="IPR035940">
    <property type="entry name" value="CAP_sf"/>
</dbReference>
<proteinExistence type="predicted"/>
<gene>
    <name evidence="3" type="ordered locus">Jden_2451</name>
</gene>
<sequence>MVKHSIRRTLIALACALATTATTLAAAPAATSTTASTGVTPAVTTAVQLDALSQAIVNETNKIRAAHGLKKVTVNTKATQGSAQWAGFLASKNLRADMYHDPQLFTTTATSAATRAGENILYTSGSADAARFLSLWMNSPGHRANILRPEWTHIGVAWDRNSDGTYLYAVQRFVAYPSSATTRTATPQKTRIAGYNTSKKTITVGQAAPKDVVAVSARNGKISLQRKTNGTWKTVRTVAVKTSNGKAAILYPTHKTAGTYTYRIRYGGSSTHKAAVSATKKVVVRKKTQKITGYNASTRSTVKGRVAAPRDVVTISTKRTVALQLKKGGTWKTVKRFTPNSRTGKVGVTYPKVTRTGTYTYRLKVGSTKTYNAVTTRAKTVRVR</sequence>
<dbReference type="HOGENOM" id="CLU_719199_0_0_11"/>
<dbReference type="InterPro" id="IPR014044">
    <property type="entry name" value="CAP_dom"/>
</dbReference>
<evidence type="ECO:0000313" key="4">
    <source>
        <dbReference type="Proteomes" id="UP000000628"/>
    </source>
</evidence>
<evidence type="ECO:0000256" key="1">
    <source>
        <dbReference type="SAM" id="SignalP"/>
    </source>
</evidence>
<dbReference type="CDD" id="cd05379">
    <property type="entry name" value="CAP_bacterial"/>
    <property type="match status" value="1"/>
</dbReference>
<dbReference type="EMBL" id="CP001706">
    <property type="protein sequence ID" value="ACV10083.1"/>
    <property type="molecule type" value="Genomic_DNA"/>
</dbReference>
<dbReference type="SUPFAM" id="SSF55797">
    <property type="entry name" value="PR-1-like"/>
    <property type="match status" value="1"/>
</dbReference>
<accession>C7R335</accession>
<dbReference type="eggNOG" id="COG2340">
    <property type="taxonomic scope" value="Bacteria"/>
</dbReference>
<protein>
    <submittedName>
        <fullName evidence="3">SCP-like extracellular</fullName>
    </submittedName>
</protein>
<keyword evidence="4" id="KW-1185">Reference proteome</keyword>
<name>C7R335_JONDD</name>
<dbReference type="PANTHER" id="PTHR31157:SF1">
    <property type="entry name" value="SCP DOMAIN-CONTAINING PROTEIN"/>
    <property type="match status" value="1"/>
</dbReference>
<dbReference type="Pfam" id="PF00188">
    <property type="entry name" value="CAP"/>
    <property type="match status" value="1"/>
</dbReference>
<dbReference type="PANTHER" id="PTHR31157">
    <property type="entry name" value="SCP DOMAIN-CONTAINING PROTEIN"/>
    <property type="match status" value="1"/>
</dbReference>
<feature type="signal peptide" evidence="1">
    <location>
        <begin position="1"/>
        <end position="25"/>
    </location>
</feature>
<keyword evidence="1" id="KW-0732">Signal</keyword>
<dbReference type="STRING" id="471856.Jden_2451"/>
<organism evidence="3 4">
    <name type="scientific">Jonesia denitrificans (strain ATCC 14870 / DSM 20603 / BCRC 15368 / CIP 55.134 / JCM 11481 / NBRC 15587 / NCTC 10816 / Prevot 55134)</name>
    <name type="common">Listeria denitrificans</name>
    <dbReference type="NCBI Taxonomy" id="471856"/>
    <lineage>
        <taxon>Bacteria</taxon>
        <taxon>Bacillati</taxon>
        <taxon>Actinomycetota</taxon>
        <taxon>Actinomycetes</taxon>
        <taxon>Micrococcales</taxon>
        <taxon>Jonesiaceae</taxon>
        <taxon>Jonesia</taxon>
    </lineage>
</organism>
<dbReference type="OrthoDB" id="68195at2"/>
<reference evidence="3 4" key="1">
    <citation type="journal article" date="2009" name="Stand. Genomic Sci.">
        <title>Complete genome sequence of Jonesia denitrificans type strain (Prevot 55134).</title>
        <authorList>
            <person name="Pukall R."/>
            <person name="Gehrich-Schroter G."/>
            <person name="Lapidus A."/>
            <person name="Nolan M."/>
            <person name="Glavina Del Rio T."/>
            <person name="Lucas S."/>
            <person name="Chen F."/>
            <person name="Tice H."/>
            <person name="Pitluck S."/>
            <person name="Cheng J.F."/>
            <person name="Copeland A."/>
            <person name="Saunders E."/>
            <person name="Brettin T."/>
            <person name="Detter J.C."/>
            <person name="Bruce D."/>
            <person name="Goodwin L."/>
            <person name="Pati A."/>
            <person name="Ivanova N."/>
            <person name="Mavromatis K."/>
            <person name="Ovchinnikova G."/>
            <person name="Chen A."/>
            <person name="Palaniappan K."/>
            <person name="Land M."/>
            <person name="Hauser L."/>
            <person name="Chang Y.J."/>
            <person name="Jeffries C.D."/>
            <person name="Chain P."/>
            <person name="Goker M."/>
            <person name="Bristow J."/>
            <person name="Eisen J.A."/>
            <person name="Markowitz V."/>
            <person name="Hugenholtz P."/>
            <person name="Kyrpides N.C."/>
            <person name="Klenk H.P."/>
            <person name="Han C."/>
        </authorList>
    </citation>
    <scope>NUCLEOTIDE SEQUENCE [LARGE SCALE GENOMIC DNA]</scope>
    <source>
        <strain evidence="4">ATCC 14870 / DSM 20603 / BCRC 15368 / CIP 55.134 / JCM 11481 / NBRC 15587 / NCTC 10816 / Prevot 55134</strain>
    </source>
</reference>